<organism evidence="2 3">
    <name type="scientific">Amycolatopsis mongoliensis</name>
    <dbReference type="NCBI Taxonomy" id="715475"/>
    <lineage>
        <taxon>Bacteria</taxon>
        <taxon>Bacillati</taxon>
        <taxon>Actinomycetota</taxon>
        <taxon>Actinomycetes</taxon>
        <taxon>Pseudonocardiales</taxon>
        <taxon>Pseudonocardiaceae</taxon>
        <taxon>Amycolatopsis</taxon>
    </lineage>
</organism>
<evidence type="ECO:0000256" key="1">
    <source>
        <dbReference type="SAM" id="Phobius"/>
    </source>
</evidence>
<reference evidence="2 3" key="1">
    <citation type="submission" date="2023-06" db="EMBL/GenBank/DDBJ databases">
        <authorList>
            <person name="Oyuntsetseg B."/>
            <person name="Kim S.B."/>
        </authorList>
    </citation>
    <scope>NUCLEOTIDE SEQUENCE [LARGE SCALE GENOMIC DNA]</scope>
    <source>
        <strain evidence="2 3">4-36</strain>
    </source>
</reference>
<dbReference type="KEGG" id="amog:QRX60_17530"/>
<evidence type="ECO:0000313" key="3">
    <source>
        <dbReference type="Proteomes" id="UP001239397"/>
    </source>
</evidence>
<feature type="transmembrane region" description="Helical" evidence="1">
    <location>
        <begin position="105"/>
        <end position="125"/>
    </location>
</feature>
<keyword evidence="1" id="KW-1133">Transmembrane helix</keyword>
<dbReference type="Proteomes" id="UP001239397">
    <property type="component" value="Chromosome"/>
</dbReference>
<evidence type="ECO:0000313" key="2">
    <source>
        <dbReference type="EMBL" id="WIY05558.1"/>
    </source>
</evidence>
<gene>
    <name evidence="2" type="ORF">QRX60_17530</name>
</gene>
<keyword evidence="1" id="KW-0812">Transmembrane</keyword>
<evidence type="ECO:0008006" key="4">
    <source>
        <dbReference type="Google" id="ProtNLM"/>
    </source>
</evidence>
<feature type="transmembrane region" description="Helical" evidence="1">
    <location>
        <begin position="7"/>
        <end position="24"/>
    </location>
</feature>
<keyword evidence="3" id="KW-1185">Reference proteome</keyword>
<dbReference type="EMBL" id="CP127295">
    <property type="protein sequence ID" value="WIY05558.1"/>
    <property type="molecule type" value="Genomic_DNA"/>
</dbReference>
<accession>A0A9Y2JWN4</accession>
<dbReference type="RefSeq" id="WP_286001846.1">
    <property type="nucleotide sequence ID" value="NZ_CP127295.1"/>
</dbReference>
<feature type="transmembrane region" description="Helical" evidence="1">
    <location>
        <begin position="44"/>
        <end position="64"/>
    </location>
</feature>
<sequence length="152" mass="16248">MSIRYGVTIPALVLAGGTGFYLASQPFGYIGLLVTPFTDPAGLLALPGAVVFGALLGLGVAYLSRNRIKPKLAHRYRRGAILGALTLPGYLFLPHFPGADDGGAAGHWAVGIPFCCGIAAMIVYYQRRKRLFLARHARRLAGQQADHQTATR</sequence>
<name>A0A9Y2JWN4_9PSEU</name>
<protein>
    <recommendedName>
        <fullName evidence="4">Transmembrane protein</fullName>
    </recommendedName>
</protein>
<proteinExistence type="predicted"/>
<dbReference type="AlphaFoldDB" id="A0A9Y2JWN4"/>
<feature type="transmembrane region" description="Helical" evidence="1">
    <location>
        <begin position="76"/>
        <end position="93"/>
    </location>
</feature>
<keyword evidence="1" id="KW-0472">Membrane</keyword>